<protein>
    <submittedName>
        <fullName evidence="3">Replication initiation protein</fullName>
    </submittedName>
</protein>
<dbReference type="InterPro" id="IPR036390">
    <property type="entry name" value="WH_DNA-bd_sf"/>
</dbReference>
<dbReference type="GO" id="GO:0003887">
    <property type="term" value="F:DNA-directed DNA polymerase activity"/>
    <property type="evidence" value="ECO:0007669"/>
    <property type="project" value="InterPro"/>
</dbReference>
<feature type="domain" description="Initiator Rep protein WH1" evidence="2">
    <location>
        <begin position="34"/>
        <end position="182"/>
    </location>
</feature>
<proteinExistence type="inferred from homology"/>
<dbReference type="AlphaFoldDB" id="A0AAE7T2D3"/>
<gene>
    <name evidence="3" type="ORF">EGM181_18255</name>
</gene>
<reference evidence="3 4" key="1">
    <citation type="submission" date="2020-03" db="EMBL/GenBank/DDBJ databases">
        <title>Characterization of ganglioside-mimicking enterococci.</title>
        <authorList>
            <person name="Patry R.T."/>
            <person name="Nothaft H."/>
            <person name="Bridger R."/>
            <person name="Shajahan A."/>
            <person name="Huynh S."/>
            <person name="Sanchez S."/>
            <person name="Azadi P."/>
            <person name="Cooper K."/>
            <person name="Miller W.G."/>
            <person name="Parker C.T."/>
            <person name="Wells L."/>
            <person name="Szymanski C.M."/>
        </authorList>
    </citation>
    <scope>NUCLEOTIDE SEQUENCE [LARGE SCALE GENOMIC DNA]</scope>
    <source>
        <strain evidence="3 4">EGM181</strain>
        <plasmid evidence="3 4">pEGM181-2</plasmid>
    </source>
</reference>
<organism evidence="3 4">
    <name type="scientific">Enterococcus gallinarum</name>
    <dbReference type="NCBI Taxonomy" id="1353"/>
    <lineage>
        <taxon>Bacteria</taxon>
        <taxon>Bacillati</taxon>
        <taxon>Bacillota</taxon>
        <taxon>Bacilli</taxon>
        <taxon>Lactobacillales</taxon>
        <taxon>Enterococcaceae</taxon>
        <taxon>Enterococcus</taxon>
    </lineage>
</organism>
<dbReference type="Gene3D" id="1.10.10.10">
    <property type="entry name" value="Winged helix-like DNA-binding domain superfamily/Winged helix DNA-binding domain"/>
    <property type="match status" value="2"/>
</dbReference>
<dbReference type="RefSeq" id="WP_104680948.1">
    <property type="nucleotide sequence ID" value="NZ_CP050486.1"/>
</dbReference>
<dbReference type="Pfam" id="PF21205">
    <property type="entry name" value="Rep3_C"/>
    <property type="match status" value="1"/>
</dbReference>
<dbReference type="Proteomes" id="UP000516696">
    <property type="component" value="Plasmid pEGM181-2"/>
</dbReference>
<dbReference type="EMBL" id="CP050486">
    <property type="protein sequence ID" value="QOG29256.1"/>
    <property type="molecule type" value="Genomic_DNA"/>
</dbReference>
<evidence type="ECO:0000313" key="4">
    <source>
        <dbReference type="Proteomes" id="UP000516696"/>
    </source>
</evidence>
<sequence length="283" mass="33152">MTTKENELAEVQRLKKINEKERIRDFQNQRGYTVIKANSLIQKTTYNLTSTEQKLILSMIKNIDITSKNLGIFRFHIRDFCDIMGLKYNGKIISDIKEAITRLASDDKKFWIEEIDEKGKKSSTYFSWIGSAKITESVVEISMGQHMLKYLIGLNEYFTQYNFWNIIYLKSKYSIRLFELLKSYENIGKLRISVAELREKFQANQKLYGDFKRTVLLKSKEEINKYTDIQIDFIEIKNGKSVEFIEFTINSLSPTESEIKQIAVDKGATMKLAQPVYTQLDLF</sequence>
<name>A0AAE7T2D3_ENTGA</name>
<dbReference type="InterPro" id="IPR036388">
    <property type="entry name" value="WH-like_DNA-bd_sf"/>
</dbReference>
<evidence type="ECO:0000259" key="2">
    <source>
        <dbReference type="Pfam" id="PF01051"/>
    </source>
</evidence>
<dbReference type="InterPro" id="IPR000525">
    <property type="entry name" value="Initiator_Rep_WH1"/>
</dbReference>
<evidence type="ECO:0000256" key="1">
    <source>
        <dbReference type="ARBA" id="ARBA00038283"/>
    </source>
</evidence>
<dbReference type="GO" id="GO:0006270">
    <property type="term" value="P:DNA replication initiation"/>
    <property type="evidence" value="ECO:0007669"/>
    <property type="project" value="InterPro"/>
</dbReference>
<accession>A0AAE7T2D3</accession>
<geneLocation type="plasmid" evidence="3 4">
    <name>pEGM181-2</name>
</geneLocation>
<evidence type="ECO:0000313" key="3">
    <source>
        <dbReference type="EMBL" id="QOG29256.1"/>
    </source>
</evidence>
<keyword evidence="3" id="KW-0614">Plasmid</keyword>
<comment type="similarity">
    <text evidence="1">Belongs to the initiator RepB protein family.</text>
</comment>
<dbReference type="SUPFAM" id="SSF46785">
    <property type="entry name" value="Winged helix' DNA-binding domain"/>
    <property type="match status" value="2"/>
</dbReference>
<dbReference type="Pfam" id="PF01051">
    <property type="entry name" value="Rep3_N"/>
    <property type="match status" value="1"/>
</dbReference>